<dbReference type="STRING" id="747089.U9TXM6"/>
<name>U9TXM6_RHIID</name>
<dbReference type="InterPro" id="IPR008906">
    <property type="entry name" value="HATC_C_dom"/>
</dbReference>
<proteinExistence type="predicted"/>
<organism evidence="2">
    <name type="scientific">Rhizophagus irregularis (strain DAOM 181602 / DAOM 197198 / MUCL 43194)</name>
    <name type="common">Arbuscular mycorrhizal fungus</name>
    <name type="synonym">Glomus intraradices</name>
    <dbReference type="NCBI Taxonomy" id="747089"/>
    <lineage>
        <taxon>Eukaryota</taxon>
        <taxon>Fungi</taxon>
        <taxon>Fungi incertae sedis</taxon>
        <taxon>Mucoromycota</taxon>
        <taxon>Glomeromycotina</taxon>
        <taxon>Glomeromycetes</taxon>
        <taxon>Glomerales</taxon>
        <taxon>Glomeraceae</taxon>
        <taxon>Rhizophagus</taxon>
    </lineage>
</organism>
<gene>
    <name evidence="2" type="ORF">GLOINDRAFT_28712</name>
</gene>
<dbReference type="InterPro" id="IPR012337">
    <property type="entry name" value="RNaseH-like_sf"/>
</dbReference>
<reference evidence="2" key="1">
    <citation type="submission" date="2013-07" db="EMBL/GenBank/DDBJ databases">
        <title>The genome of an arbuscular mycorrhizal fungus provides insights into the evolution of the oldest plant symbiosis.</title>
        <authorList>
            <consortium name="DOE Joint Genome Institute"/>
            <person name="Tisserant E."/>
            <person name="Malbreil M."/>
            <person name="Kuo A."/>
            <person name="Kohler A."/>
            <person name="Symeonidi A."/>
            <person name="Balestrini R."/>
            <person name="Charron P."/>
            <person name="Duensing N."/>
            <person name="Frei-dit-Frey N."/>
            <person name="Gianinazzi-Pearson V."/>
            <person name="Gilbert B."/>
            <person name="Handa Y."/>
            <person name="Hijri M."/>
            <person name="Kaul R."/>
            <person name="Kawaguchi M."/>
            <person name="Krajinski F."/>
            <person name="Lammers P."/>
            <person name="Lapierre D."/>
            <person name="Masclaux F.G."/>
            <person name="Murat C."/>
            <person name="Morin E."/>
            <person name="Ndikumana S."/>
            <person name="Pagni M."/>
            <person name="Petitpierre D."/>
            <person name="Requena N."/>
            <person name="Rosikiewicz P."/>
            <person name="Riley R."/>
            <person name="Saito K."/>
            <person name="San Clemente H."/>
            <person name="Shapiro H."/>
            <person name="van Tuinen D."/>
            <person name="Becard G."/>
            <person name="Bonfante P."/>
            <person name="Paszkowski U."/>
            <person name="Shachar-Hill Y."/>
            <person name="Young J.P."/>
            <person name="Sanders I.R."/>
            <person name="Henrissat B."/>
            <person name="Rensing S.A."/>
            <person name="Grigoriev I.V."/>
            <person name="Corradi N."/>
            <person name="Roux C."/>
            <person name="Martin F."/>
        </authorList>
    </citation>
    <scope>NUCLEOTIDE SEQUENCE</scope>
    <source>
        <strain evidence="2">DAOM 197198</strain>
    </source>
</reference>
<evidence type="ECO:0000259" key="1">
    <source>
        <dbReference type="Pfam" id="PF05699"/>
    </source>
</evidence>
<dbReference type="Pfam" id="PF05699">
    <property type="entry name" value="Dimer_Tnp_hAT"/>
    <property type="match status" value="1"/>
</dbReference>
<dbReference type="AlphaFoldDB" id="U9TXM6"/>
<dbReference type="GO" id="GO:0006357">
    <property type="term" value="P:regulation of transcription by RNA polymerase II"/>
    <property type="evidence" value="ECO:0007669"/>
    <property type="project" value="TreeGrafter"/>
</dbReference>
<dbReference type="EMBL" id="KI286402">
    <property type="protein sequence ID" value="ESA11063.1"/>
    <property type="molecule type" value="Genomic_DNA"/>
</dbReference>
<dbReference type="PANTHER" id="PTHR46169:SF15">
    <property type="entry name" value="INNER CENTROMERE PROTEIN A-LIKE ISOFORM X1-RELATED"/>
    <property type="match status" value="1"/>
</dbReference>
<accession>U9TXM6</accession>
<protein>
    <recommendedName>
        <fullName evidence="1">HAT C-terminal dimerisation domain-containing protein</fullName>
    </recommendedName>
</protein>
<dbReference type="GO" id="GO:0005634">
    <property type="term" value="C:nucleus"/>
    <property type="evidence" value="ECO:0007669"/>
    <property type="project" value="TreeGrafter"/>
</dbReference>
<feature type="domain" description="HAT C-terminal dimerisation" evidence="1">
    <location>
        <begin position="64"/>
        <end position="104"/>
    </location>
</feature>
<sequence>MIGLLAFLLDLRLKTLSNWDEETCNKAKTELIHQFKELIDLNLVQSSPSESYLDPIRTPIAAYSVNPFEWWAIRKTQFPNVAKLARKYLSISSSSVPSERLFSDTDN</sequence>
<dbReference type="GO" id="GO:0046983">
    <property type="term" value="F:protein dimerization activity"/>
    <property type="evidence" value="ECO:0007669"/>
    <property type="project" value="InterPro"/>
</dbReference>
<dbReference type="InterPro" id="IPR052717">
    <property type="entry name" value="Vacuolar_transposase_reg"/>
</dbReference>
<dbReference type="PANTHER" id="PTHR46169">
    <property type="entry name" value="DNA REPLICATION-RELATED ELEMENT FACTOR, ISOFORM A"/>
    <property type="match status" value="1"/>
</dbReference>
<dbReference type="SUPFAM" id="SSF53098">
    <property type="entry name" value="Ribonuclease H-like"/>
    <property type="match status" value="1"/>
</dbReference>
<evidence type="ECO:0000313" key="2">
    <source>
        <dbReference type="EMBL" id="ESA11063.1"/>
    </source>
</evidence>
<dbReference type="HOGENOM" id="CLU_2211336_0_0_1"/>